<keyword evidence="3" id="KW-1185">Reference proteome</keyword>
<gene>
    <name evidence="2" type="ORF">VXC91_39025</name>
</gene>
<feature type="compositionally biased region" description="Basic and acidic residues" evidence="1">
    <location>
        <begin position="1"/>
        <end position="12"/>
    </location>
</feature>
<protein>
    <submittedName>
        <fullName evidence="2">Uncharacterized protein</fullName>
    </submittedName>
</protein>
<dbReference type="EMBL" id="JAYWVC010000263">
    <property type="protein sequence ID" value="MED7827729.1"/>
    <property type="molecule type" value="Genomic_DNA"/>
</dbReference>
<proteinExistence type="predicted"/>
<feature type="region of interest" description="Disordered" evidence="1">
    <location>
        <begin position="1"/>
        <end position="25"/>
    </location>
</feature>
<dbReference type="Proteomes" id="UP001333996">
    <property type="component" value="Unassembled WGS sequence"/>
</dbReference>
<organism evidence="2 3">
    <name type="scientific">Streptomyces chiangmaiensis</name>
    <dbReference type="NCBI Taxonomy" id="766497"/>
    <lineage>
        <taxon>Bacteria</taxon>
        <taxon>Bacillati</taxon>
        <taxon>Actinomycetota</taxon>
        <taxon>Actinomycetes</taxon>
        <taxon>Kitasatosporales</taxon>
        <taxon>Streptomycetaceae</taxon>
        <taxon>Streptomyces</taxon>
    </lineage>
</organism>
<evidence type="ECO:0000313" key="3">
    <source>
        <dbReference type="Proteomes" id="UP001333996"/>
    </source>
</evidence>
<sequence length="173" mass="18504">MTEETLAERDLEPYTTAPPHAHVKDVPDTRHWLVLTAEDGQPRAVIPPDGLDGQRPEAELSALTGVLTGFVKAHPTTTVTHALNTGAFRTLDPDTPVVLCDERGVVGVWAGFDLADAILRGPARVVGDTKLPGRIDIPVVTRLCRVCGSAMTFTEKPAGPVACTGRPPHDFGW</sequence>
<reference evidence="2" key="1">
    <citation type="submission" date="2024-01" db="EMBL/GenBank/DDBJ databases">
        <title>First draft genome sequence data of TA4-1, the type strain of Gram-positive actinobacterium Streptomyces chiangmaiensis.</title>
        <authorList>
            <person name="Yasawong M."/>
            <person name="Nantapong N."/>
        </authorList>
    </citation>
    <scope>NUCLEOTIDE SEQUENCE</scope>
    <source>
        <strain evidence="2">TA4-1</strain>
    </source>
</reference>
<evidence type="ECO:0000313" key="2">
    <source>
        <dbReference type="EMBL" id="MED7827729.1"/>
    </source>
</evidence>
<accession>A0ABU7FUJ0</accession>
<name>A0ABU7FUJ0_9ACTN</name>
<dbReference type="RefSeq" id="WP_329512102.1">
    <property type="nucleotide sequence ID" value="NZ_BAAAYZ010000084.1"/>
</dbReference>
<comment type="caution">
    <text evidence="2">The sequence shown here is derived from an EMBL/GenBank/DDBJ whole genome shotgun (WGS) entry which is preliminary data.</text>
</comment>
<evidence type="ECO:0000256" key="1">
    <source>
        <dbReference type="SAM" id="MobiDB-lite"/>
    </source>
</evidence>